<dbReference type="PANTHER" id="PTHR40658:SF3">
    <property type="entry name" value="CLBS_DFSB FAMILY FOUR-HELIX BUNDLE PROTEIN"/>
    <property type="match status" value="1"/>
</dbReference>
<keyword evidence="2" id="KW-1185">Reference proteome</keyword>
<dbReference type="InterPro" id="IPR012550">
    <property type="entry name" value="DUF1706"/>
</dbReference>
<dbReference type="InterPro" id="IPR034660">
    <property type="entry name" value="DinB/YfiT-like"/>
</dbReference>
<evidence type="ECO:0000313" key="2">
    <source>
        <dbReference type="Proteomes" id="UP001515641"/>
    </source>
</evidence>
<comment type="caution">
    <text evidence="1">The sequence shown here is derived from an EMBL/GenBank/DDBJ whole genome shotgun (WGS) entry which is preliminary data.</text>
</comment>
<dbReference type="Proteomes" id="UP001515641">
    <property type="component" value="Unassembled WGS sequence"/>
</dbReference>
<dbReference type="Pfam" id="PF08020">
    <property type="entry name" value="DUF1706"/>
    <property type="match status" value="1"/>
</dbReference>
<organism evidence="1 2">
    <name type="scientific">Chromobacterium fluminis</name>
    <dbReference type="NCBI Taxonomy" id="3044269"/>
    <lineage>
        <taxon>Bacteria</taxon>
        <taxon>Pseudomonadati</taxon>
        <taxon>Pseudomonadota</taxon>
        <taxon>Betaproteobacteria</taxon>
        <taxon>Neisseriales</taxon>
        <taxon>Chromobacteriaceae</taxon>
        <taxon>Chromobacterium</taxon>
    </lineage>
</organism>
<gene>
    <name evidence="1" type="ORF">HA052_12180</name>
</gene>
<accession>A0ABX0LC42</accession>
<sequence>MTVPADKAALLAAMRDEYRRLRAVLARVPPEHAFAQELDGHAKGSRMSAADLLAYLLGWQALVLKWHRLEREGLPIDFPDTGYRWNQLGLLAQKFYRDYEDVDDWARLLAMLDDSQHRVEALVESYSDEALYGRPWYDKWTRGRMIQFNTASPCRNARGRLVAWLKTLGQVRAEG</sequence>
<dbReference type="PANTHER" id="PTHR40658">
    <property type="match status" value="1"/>
</dbReference>
<proteinExistence type="predicted"/>
<name>A0ABX0LC42_9NEIS</name>
<dbReference type="EMBL" id="JAAOMA010000015">
    <property type="protein sequence ID" value="NHR05955.1"/>
    <property type="molecule type" value="Genomic_DNA"/>
</dbReference>
<protein>
    <submittedName>
        <fullName evidence="1">ClbS/DfsB family four-helix bundle protein</fullName>
    </submittedName>
</protein>
<dbReference type="PIRSF" id="PIRSF031551">
    <property type="entry name" value="DUF1706"/>
    <property type="match status" value="1"/>
</dbReference>
<evidence type="ECO:0000313" key="1">
    <source>
        <dbReference type="EMBL" id="NHR05955.1"/>
    </source>
</evidence>
<reference evidence="1 2" key="1">
    <citation type="submission" date="2020-03" db="EMBL/GenBank/DDBJ databases">
        <title>Draft genome sequence of environmentally isolated cultures.</title>
        <authorList>
            <person name="Wilson H.S."/>
            <person name="De Leon M.E."/>
        </authorList>
    </citation>
    <scope>NUCLEOTIDE SEQUENCE [LARGE SCALE GENOMIC DNA]</scope>
    <source>
        <strain evidence="1 2">HSC-31F16</strain>
    </source>
</reference>
<dbReference type="SUPFAM" id="SSF109854">
    <property type="entry name" value="DinB/YfiT-like putative metalloenzymes"/>
    <property type="match status" value="1"/>
</dbReference>
<dbReference type="Gene3D" id="1.20.120.450">
    <property type="entry name" value="dinb family like domain"/>
    <property type="match status" value="1"/>
</dbReference>
<dbReference type="RefSeq" id="WP_166452129.1">
    <property type="nucleotide sequence ID" value="NZ_JAAOMA010000015.1"/>
</dbReference>